<protein>
    <submittedName>
        <fullName evidence="1">Uncharacterized protein</fullName>
    </submittedName>
</protein>
<gene>
    <name evidence="1" type="ORF">H8R92_01900</name>
</gene>
<reference evidence="1" key="1">
    <citation type="submission" date="2020-08" db="EMBL/GenBank/DDBJ databases">
        <title>Genome public.</title>
        <authorList>
            <person name="Liu C."/>
            <person name="Sun Q."/>
        </authorList>
    </citation>
    <scope>NUCLEOTIDE SEQUENCE</scope>
    <source>
        <strain evidence="1">NSJ-42</strain>
    </source>
</reference>
<name>A0A8I0DKK9_9CLOT</name>
<evidence type="ECO:0000313" key="1">
    <source>
        <dbReference type="EMBL" id="MBC5639203.1"/>
    </source>
</evidence>
<keyword evidence="2" id="KW-1185">Reference proteome</keyword>
<comment type="caution">
    <text evidence="1">The sequence shown here is derived from an EMBL/GenBank/DDBJ whole genome shotgun (WGS) entry which is preliminary data.</text>
</comment>
<dbReference type="Proteomes" id="UP000662088">
    <property type="component" value="Unassembled WGS sequence"/>
</dbReference>
<sequence>MIFETNISDYYKVVQSSDECCYKYILGKLQEAKEIYIMAFGKSQRNIQLMDSLKSLKGKITVISDIDTIKGENIKRINKINSSFNLDKNSKIIMTERAAFIGAESGNFSTGFLTIDSDIVDELRDNLFTEGDSAYKGYEFTKIEIIFMSYYSKINRIIEDIISGAFKEDEKGNGFYNSNDAYIKSDDIKWINKTIDEFNITLANIKEGELKRALEDTFDKENIRALKNICVVDSEMMKLANLGLDDIEKRKEFSLKAEKDITELYDKLSIFNEELYGVVEQMIDIKTKQ</sequence>
<dbReference type="AlphaFoldDB" id="A0A8I0DKK9"/>
<organism evidence="1 2">
    <name type="scientific">Clostridium lentum</name>
    <dbReference type="NCBI Taxonomy" id="2763037"/>
    <lineage>
        <taxon>Bacteria</taxon>
        <taxon>Bacillati</taxon>
        <taxon>Bacillota</taxon>
        <taxon>Clostridia</taxon>
        <taxon>Eubacteriales</taxon>
        <taxon>Clostridiaceae</taxon>
        <taxon>Clostridium</taxon>
    </lineage>
</organism>
<accession>A0A8I0DKK9</accession>
<evidence type="ECO:0000313" key="2">
    <source>
        <dbReference type="Proteomes" id="UP000662088"/>
    </source>
</evidence>
<dbReference type="RefSeq" id="WP_022213108.1">
    <property type="nucleotide sequence ID" value="NZ_JACOOQ010000002.1"/>
</dbReference>
<dbReference type="EMBL" id="JACOOQ010000002">
    <property type="protein sequence ID" value="MBC5639203.1"/>
    <property type="molecule type" value="Genomic_DNA"/>
</dbReference>
<proteinExistence type="predicted"/>